<sequence>MSTAPAPFPGDSDPSLAEAARRAAQSEVSAALHEQRAGDRVATVLDLLARGADPLYVARMQQIARHLFAEAAVATEQPVDIPRPRRH</sequence>
<evidence type="ECO:0000256" key="1">
    <source>
        <dbReference type="SAM" id="MobiDB-lite"/>
    </source>
</evidence>
<dbReference type="AlphaFoldDB" id="A0A5J4L6T0"/>
<comment type="caution">
    <text evidence="2">The sequence shown here is derived from an EMBL/GenBank/DDBJ whole genome shotgun (WGS) entry which is preliminary data.</text>
</comment>
<name>A0A5J4L6T0_9ACTN</name>
<accession>A0A5J4L6T0</accession>
<organism evidence="2 3">
    <name type="scientific">Streptomyces angustmyceticus</name>
    <dbReference type="NCBI Taxonomy" id="285578"/>
    <lineage>
        <taxon>Bacteria</taxon>
        <taxon>Bacillati</taxon>
        <taxon>Actinomycetota</taxon>
        <taxon>Actinomycetes</taxon>
        <taxon>Kitasatosporales</taxon>
        <taxon>Streptomycetaceae</taxon>
        <taxon>Streptomyces</taxon>
    </lineage>
</organism>
<evidence type="ECO:0000313" key="3">
    <source>
        <dbReference type="Proteomes" id="UP000325598"/>
    </source>
</evidence>
<dbReference type="Proteomes" id="UP000325598">
    <property type="component" value="Unassembled WGS sequence"/>
</dbReference>
<gene>
    <name evidence="2" type="ORF">San01_03790</name>
</gene>
<dbReference type="EMBL" id="BLAG01000004">
    <property type="protein sequence ID" value="GES27892.1"/>
    <property type="molecule type" value="Genomic_DNA"/>
</dbReference>
<protein>
    <submittedName>
        <fullName evidence="2">Uncharacterized protein</fullName>
    </submittedName>
</protein>
<keyword evidence="3" id="KW-1185">Reference proteome</keyword>
<proteinExistence type="predicted"/>
<evidence type="ECO:0000313" key="2">
    <source>
        <dbReference type="EMBL" id="GES27892.1"/>
    </source>
</evidence>
<reference evidence="2 3" key="1">
    <citation type="submission" date="2019-10" db="EMBL/GenBank/DDBJ databases">
        <title>Whole genome shotgun sequence of Streptomyces angustmyceticus NBRC 3934.</title>
        <authorList>
            <person name="Hosoyama A."/>
            <person name="Ichikawa N."/>
            <person name="Kimura A."/>
            <person name="Kitahashi Y."/>
            <person name="Komaki H."/>
            <person name="Uohara A."/>
        </authorList>
    </citation>
    <scope>NUCLEOTIDE SEQUENCE [LARGE SCALE GENOMIC DNA]</scope>
    <source>
        <strain evidence="2 3">NBRC 3934</strain>
    </source>
</reference>
<feature type="region of interest" description="Disordered" evidence="1">
    <location>
        <begin position="1"/>
        <end position="22"/>
    </location>
</feature>